<proteinExistence type="predicted"/>
<dbReference type="Proteomes" id="UP000199004">
    <property type="component" value="Unassembled WGS sequence"/>
</dbReference>
<evidence type="ECO:0000313" key="2">
    <source>
        <dbReference type="Proteomes" id="UP000199004"/>
    </source>
</evidence>
<reference evidence="1 2" key="1">
    <citation type="submission" date="2016-10" db="EMBL/GenBank/DDBJ databases">
        <authorList>
            <person name="de Groot N.N."/>
        </authorList>
    </citation>
    <scope>NUCLEOTIDE SEQUENCE [LARGE SCALE GENOMIC DNA]</scope>
    <source>
        <strain evidence="1 2">CGMCC 1.11147</strain>
    </source>
</reference>
<accession>A0A1G9ZNT3</accession>
<dbReference type="EMBL" id="FNIC01000002">
    <property type="protein sequence ID" value="SDN23162.1"/>
    <property type="molecule type" value="Genomic_DNA"/>
</dbReference>
<sequence>MVEVAFVASFQDSDVRRVWPGQPSSRSPWSPTPDGCELVLDALPDAEAATTTAGWLRFLAREFLAPRTEASLALALRNGLTGGHRLTGRVLLDGVREITVSNNRVNERVLQHRPDADVFELDDRRRAHNTDR</sequence>
<protein>
    <submittedName>
        <fullName evidence="1">Uncharacterized protein</fullName>
    </submittedName>
</protein>
<name>A0A1G9ZNT3_9ACTN</name>
<organism evidence="1 2">
    <name type="scientific">Nocardioides szechwanensis</name>
    <dbReference type="NCBI Taxonomy" id="1005944"/>
    <lineage>
        <taxon>Bacteria</taxon>
        <taxon>Bacillati</taxon>
        <taxon>Actinomycetota</taxon>
        <taxon>Actinomycetes</taxon>
        <taxon>Propionibacteriales</taxon>
        <taxon>Nocardioidaceae</taxon>
        <taxon>Nocardioides</taxon>
    </lineage>
</organism>
<keyword evidence="2" id="KW-1185">Reference proteome</keyword>
<gene>
    <name evidence="1" type="ORF">SAMN05192576_1801</name>
</gene>
<dbReference type="AlphaFoldDB" id="A0A1G9ZNT3"/>
<evidence type="ECO:0000313" key="1">
    <source>
        <dbReference type="EMBL" id="SDN23162.1"/>
    </source>
</evidence>